<name>A0A414HEW7_PHOVU</name>
<evidence type="ECO:0000256" key="1">
    <source>
        <dbReference type="SAM" id="Phobius"/>
    </source>
</evidence>
<evidence type="ECO:0000313" key="3">
    <source>
        <dbReference type="Proteomes" id="UP000283429"/>
    </source>
</evidence>
<dbReference type="Proteomes" id="UP000283429">
    <property type="component" value="Unassembled WGS sequence"/>
</dbReference>
<accession>A0A414HEW7</accession>
<feature type="transmembrane region" description="Helical" evidence="1">
    <location>
        <begin position="74"/>
        <end position="94"/>
    </location>
</feature>
<keyword evidence="1" id="KW-1133">Transmembrane helix</keyword>
<evidence type="ECO:0000313" key="2">
    <source>
        <dbReference type="EMBL" id="RHD83129.1"/>
    </source>
</evidence>
<comment type="caution">
    <text evidence="2">The sequence shown here is derived from an EMBL/GenBank/DDBJ whole genome shotgun (WGS) entry which is preliminary data.</text>
</comment>
<feature type="transmembrane region" description="Helical" evidence="1">
    <location>
        <begin position="120"/>
        <end position="141"/>
    </location>
</feature>
<reference evidence="2 3" key="1">
    <citation type="submission" date="2018-08" db="EMBL/GenBank/DDBJ databases">
        <title>A genome reference for cultivated species of the human gut microbiota.</title>
        <authorList>
            <person name="Zou Y."/>
            <person name="Xue W."/>
            <person name="Luo G."/>
        </authorList>
    </citation>
    <scope>NUCLEOTIDE SEQUENCE [LARGE SCALE GENOMIC DNA]</scope>
    <source>
        <strain evidence="2 3">AM30-40</strain>
    </source>
</reference>
<protein>
    <recommendedName>
        <fullName evidence="4">Transmembrane protein</fullName>
    </recommendedName>
</protein>
<sequence>MFLRNTISNKNKILFWDNIFFWVRSYTPKGGYAHRAYGVITLIQYVYLLLIISIVVNCLDWETALWIYSNQKNIIFAVGIIFPLLFFANSLIYNDHKYQSLDDKFMQITSGKKKKLKRTFFIVLGITAIIVFIEIKLFHLFEENFIQYP</sequence>
<keyword evidence="1" id="KW-0472">Membrane</keyword>
<evidence type="ECO:0008006" key="4">
    <source>
        <dbReference type="Google" id="ProtNLM"/>
    </source>
</evidence>
<proteinExistence type="predicted"/>
<keyword evidence="1" id="KW-0812">Transmembrane</keyword>
<gene>
    <name evidence="2" type="ORF">DW783_04830</name>
</gene>
<organism evidence="2 3">
    <name type="scientific">Phocaeicola vulgatus</name>
    <name type="common">Bacteroides vulgatus</name>
    <dbReference type="NCBI Taxonomy" id="821"/>
    <lineage>
        <taxon>Bacteria</taxon>
        <taxon>Pseudomonadati</taxon>
        <taxon>Bacteroidota</taxon>
        <taxon>Bacteroidia</taxon>
        <taxon>Bacteroidales</taxon>
        <taxon>Bacteroidaceae</taxon>
        <taxon>Phocaeicola</taxon>
    </lineage>
</organism>
<dbReference type="AlphaFoldDB" id="A0A414HEW7"/>
<feature type="transmembrane region" description="Helical" evidence="1">
    <location>
        <begin position="45"/>
        <end position="68"/>
    </location>
</feature>
<dbReference type="EMBL" id="QSJM01000010">
    <property type="protein sequence ID" value="RHD83129.1"/>
    <property type="molecule type" value="Genomic_DNA"/>
</dbReference>